<accession>A0A8J8NK04</accession>
<sequence>MNSSRSQSSNSASEYDYLFKIIITGDACCGKSRVLERYVYNRFSEQAPATIGVEFIPKNIVLADGSKVRLQLWDTAGSEKYRAITTGHYRNAVGAILVYDITNEDSFLNLPYWLENLKESADEHCLIALMPNKCDIMFRRPELREVMREQGVLFAKENNLQYYDECSALADIGIHELFTQLVTSVKRVQSELVKQGIKESQALKIKDEDLSMHFQHRCCY</sequence>
<dbReference type="Pfam" id="PF00071">
    <property type="entry name" value="Ras"/>
    <property type="match status" value="1"/>
</dbReference>
<dbReference type="GO" id="GO:0003924">
    <property type="term" value="F:GTPase activity"/>
    <property type="evidence" value="ECO:0007669"/>
    <property type="project" value="InterPro"/>
</dbReference>
<dbReference type="InterPro" id="IPR050209">
    <property type="entry name" value="Rab_GTPases_membrane_traffic"/>
</dbReference>
<evidence type="ECO:0000313" key="2">
    <source>
        <dbReference type="EMBL" id="TNV75969.1"/>
    </source>
</evidence>
<dbReference type="OrthoDB" id="308018at2759"/>
<dbReference type="PROSITE" id="PS51421">
    <property type="entry name" value="RAS"/>
    <property type="match status" value="1"/>
</dbReference>
<organism evidence="2 3">
    <name type="scientific">Halteria grandinella</name>
    <dbReference type="NCBI Taxonomy" id="5974"/>
    <lineage>
        <taxon>Eukaryota</taxon>
        <taxon>Sar</taxon>
        <taxon>Alveolata</taxon>
        <taxon>Ciliophora</taxon>
        <taxon>Intramacronucleata</taxon>
        <taxon>Spirotrichea</taxon>
        <taxon>Stichotrichia</taxon>
        <taxon>Sporadotrichida</taxon>
        <taxon>Halteriidae</taxon>
        <taxon>Halteria</taxon>
    </lineage>
</organism>
<keyword evidence="3" id="KW-1185">Reference proteome</keyword>
<proteinExistence type="inferred from homology"/>
<dbReference type="GO" id="GO:0005525">
    <property type="term" value="F:GTP binding"/>
    <property type="evidence" value="ECO:0007669"/>
    <property type="project" value="InterPro"/>
</dbReference>
<protein>
    <submittedName>
        <fullName evidence="2">Uncharacterized protein</fullName>
    </submittedName>
</protein>
<dbReference type="Gene3D" id="3.40.50.300">
    <property type="entry name" value="P-loop containing nucleotide triphosphate hydrolases"/>
    <property type="match status" value="1"/>
</dbReference>
<dbReference type="Proteomes" id="UP000785679">
    <property type="component" value="Unassembled WGS sequence"/>
</dbReference>
<reference evidence="2" key="1">
    <citation type="submission" date="2019-06" db="EMBL/GenBank/DDBJ databases">
        <authorList>
            <person name="Zheng W."/>
        </authorList>
    </citation>
    <scope>NUCLEOTIDE SEQUENCE</scope>
    <source>
        <strain evidence="2">QDHG01</strain>
    </source>
</reference>
<name>A0A8J8NK04_HALGN</name>
<dbReference type="InterPro" id="IPR027417">
    <property type="entry name" value="P-loop_NTPase"/>
</dbReference>
<dbReference type="CDD" id="cd00154">
    <property type="entry name" value="Rab"/>
    <property type="match status" value="1"/>
</dbReference>
<comment type="caution">
    <text evidence="2">The sequence shown here is derived from an EMBL/GenBank/DDBJ whole genome shotgun (WGS) entry which is preliminary data.</text>
</comment>
<dbReference type="PANTHER" id="PTHR47979">
    <property type="entry name" value="DRAB11-RELATED"/>
    <property type="match status" value="1"/>
</dbReference>
<dbReference type="SMART" id="SM00173">
    <property type="entry name" value="RAS"/>
    <property type="match status" value="1"/>
</dbReference>
<comment type="similarity">
    <text evidence="1">Belongs to the small GTPase superfamily. Rab family.</text>
</comment>
<dbReference type="SUPFAM" id="SSF52540">
    <property type="entry name" value="P-loop containing nucleoside triphosphate hydrolases"/>
    <property type="match status" value="1"/>
</dbReference>
<dbReference type="AlphaFoldDB" id="A0A8J8NK04"/>
<gene>
    <name evidence="2" type="ORF">FGO68_gene10007</name>
</gene>
<dbReference type="FunFam" id="3.40.50.300:FF:001447">
    <property type="entry name" value="Ras-related protein Rab-1B"/>
    <property type="match status" value="1"/>
</dbReference>
<dbReference type="SMART" id="SM00174">
    <property type="entry name" value="RHO"/>
    <property type="match status" value="1"/>
</dbReference>
<dbReference type="SMART" id="SM00176">
    <property type="entry name" value="RAN"/>
    <property type="match status" value="1"/>
</dbReference>
<dbReference type="InterPro" id="IPR001806">
    <property type="entry name" value="Small_GTPase"/>
</dbReference>
<dbReference type="SMART" id="SM00175">
    <property type="entry name" value="RAB"/>
    <property type="match status" value="1"/>
</dbReference>
<dbReference type="InterPro" id="IPR005225">
    <property type="entry name" value="Small_GTP-bd"/>
</dbReference>
<dbReference type="EMBL" id="RRYP01014458">
    <property type="protein sequence ID" value="TNV75969.1"/>
    <property type="molecule type" value="Genomic_DNA"/>
</dbReference>
<dbReference type="PRINTS" id="PR00449">
    <property type="entry name" value="RASTRNSFRMNG"/>
</dbReference>
<dbReference type="PROSITE" id="PS51419">
    <property type="entry name" value="RAB"/>
    <property type="match status" value="1"/>
</dbReference>
<dbReference type="NCBIfam" id="TIGR00231">
    <property type="entry name" value="small_GTP"/>
    <property type="match status" value="1"/>
</dbReference>
<evidence type="ECO:0000256" key="1">
    <source>
        <dbReference type="ARBA" id="ARBA00006270"/>
    </source>
</evidence>
<evidence type="ECO:0000313" key="3">
    <source>
        <dbReference type="Proteomes" id="UP000785679"/>
    </source>
</evidence>